<comment type="caution">
    <text evidence="3">The sequence shown here is derived from an EMBL/GenBank/DDBJ whole genome shotgun (WGS) entry which is preliminary data.</text>
</comment>
<keyword evidence="1" id="KW-0812">Transmembrane</keyword>
<evidence type="ECO:0000259" key="2">
    <source>
        <dbReference type="Pfam" id="PF25231"/>
    </source>
</evidence>
<feature type="domain" description="DUF7847" evidence="2">
    <location>
        <begin position="11"/>
        <end position="291"/>
    </location>
</feature>
<keyword evidence="1" id="KW-0472">Membrane</keyword>
<organism evidence="3 4">
    <name type="scientific">Brevundimonas halotolerans</name>
    <dbReference type="NCBI Taxonomy" id="69670"/>
    <lineage>
        <taxon>Bacteria</taxon>
        <taxon>Pseudomonadati</taxon>
        <taxon>Pseudomonadota</taxon>
        <taxon>Alphaproteobacteria</taxon>
        <taxon>Caulobacterales</taxon>
        <taxon>Caulobacteraceae</taxon>
        <taxon>Brevundimonas</taxon>
    </lineage>
</organism>
<accession>A0A7W9A5K7</accession>
<keyword evidence="4" id="KW-1185">Reference proteome</keyword>
<feature type="transmembrane region" description="Helical" evidence="1">
    <location>
        <begin position="72"/>
        <end position="97"/>
    </location>
</feature>
<dbReference type="AlphaFoldDB" id="A0A7W9A5K7"/>
<evidence type="ECO:0000313" key="3">
    <source>
        <dbReference type="EMBL" id="MBB5661618.1"/>
    </source>
</evidence>
<feature type="transmembrane region" description="Helical" evidence="1">
    <location>
        <begin position="118"/>
        <end position="147"/>
    </location>
</feature>
<dbReference type="InterPro" id="IPR057169">
    <property type="entry name" value="DUF7847"/>
</dbReference>
<feature type="transmembrane region" description="Helical" evidence="1">
    <location>
        <begin position="23"/>
        <end position="52"/>
    </location>
</feature>
<sequence>MTFSATDAAFEGFRVVRRKPMVLLWWAAFYLVSFALIFLLAAGPIAGVMAAASDLENMGPGATPEDLRPFMMAYLAVFPILIPLGILMGAVLNAAVARSVLEPGKSAFGYLRIGMDEVRVAVVSVVLSIVMGLAAMVIFGVAGFIAGFLGAADVPGGPLIIVVVFLAAIAAMIWLAVRLSLAIPITVAEKRFAFFDSFKVTGGHLWGLIGMAVIAFVMTLVVSILTSIVFFPLTMGMGAAVDWESLEGMNAMGILQAIGPMVAVAIVLQAISSALLAAVMYAPFAAAYRDLKGTGTPELA</sequence>
<evidence type="ECO:0000256" key="1">
    <source>
        <dbReference type="SAM" id="Phobius"/>
    </source>
</evidence>
<dbReference type="Pfam" id="PF25231">
    <property type="entry name" value="DUF7847"/>
    <property type="match status" value="1"/>
</dbReference>
<gene>
    <name evidence="3" type="ORF">FHS65_002383</name>
</gene>
<keyword evidence="1" id="KW-1133">Transmembrane helix</keyword>
<feature type="transmembrane region" description="Helical" evidence="1">
    <location>
        <begin position="253"/>
        <end position="282"/>
    </location>
</feature>
<evidence type="ECO:0000313" key="4">
    <source>
        <dbReference type="Proteomes" id="UP000548978"/>
    </source>
</evidence>
<name>A0A7W9A5K7_9CAUL</name>
<dbReference type="RefSeq" id="WP_164461776.1">
    <property type="nucleotide sequence ID" value="NZ_JACIJB010000013.1"/>
</dbReference>
<proteinExistence type="predicted"/>
<feature type="transmembrane region" description="Helical" evidence="1">
    <location>
        <begin position="159"/>
        <end position="184"/>
    </location>
</feature>
<dbReference type="Proteomes" id="UP000548978">
    <property type="component" value="Unassembled WGS sequence"/>
</dbReference>
<dbReference type="EMBL" id="JACIJB010000013">
    <property type="protein sequence ID" value="MBB5661618.1"/>
    <property type="molecule type" value="Genomic_DNA"/>
</dbReference>
<feature type="transmembrane region" description="Helical" evidence="1">
    <location>
        <begin position="205"/>
        <end position="233"/>
    </location>
</feature>
<reference evidence="3 4" key="1">
    <citation type="submission" date="2020-08" db="EMBL/GenBank/DDBJ databases">
        <title>Genomic Encyclopedia of Type Strains, Phase IV (KMG-IV): sequencing the most valuable type-strain genomes for metagenomic binning, comparative biology and taxonomic classification.</title>
        <authorList>
            <person name="Goeker M."/>
        </authorList>
    </citation>
    <scope>NUCLEOTIDE SEQUENCE [LARGE SCALE GENOMIC DNA]</scope>
    <source>
        <strain evidence="3 4">DSM 24448</strain>
    </source>
</reference>
<protein>
    <submittedName>
        <fullName evidence="3">MFS family permease</fullName>
    </submittedName>
</protein>